<comment type="caution">
    <text evidence="1">The sequence shown here is derived from an EMBL/GenBank/DDBJ whole genome shotgun (WGS) entry which is preliminary data.</text>
</comment>
<evidence type="ECO:0000313" key="2">
    <source>
        <dbReference type="Proteomes" id="UP000253918"/>
    </source>
</evidence>
<dbReference type="EMBL" id="QQNB01000001">
    <property type="protein sequence ID" value="RDE06759.1"/>
    <property type="molecule type" value="Genomic_DNA"/>
</dbReference>
<proteinExistence type="predicted"/>
<dbReference type="Pfam" id="PF19662">
    <property type="entry name" value="DUF6165"/>
    <property type="match status" value="1"/>
</dbReference>
<reference evidence="1 2" key="1">
    <citation type="submission" date="2018-07" db="EMBL/GenBank/DDBJ databases">
        <title>a novel species of Sphingomonas isolated from the rhizosphere soil of Araceae plant.</title>
        <authorList>
            <person name="Zhiyong W."/>
            <person name="Qinglan Z."/>
            <person name="Zhiwei F."/>
            <person name="Ding X."/>
            <person name="Gejiao W."/>
            <person name="Shixue Z."/>
        </authorList>
    </citation>
    <scope>NUCLEOTIDE SEQUENCE [LARGE SCALE GENOMIC DNA]</scope>
    <source>
        <strain evidence="1 2">WZY 27</strain>
    </source>
</reference>
<sequence length="149" mass="16315">MTRFATPSVPVSWGELIDKLTILEIKAARITRADALDNVARERRALEAIAATVLRLEPVAALHGTLRTVNEALWEIEDDIREHEAAGDFGAAFVRLARAVYRTNDERAALKRQINDLLGSELTEEKSYADWQAAAPRGAAGAVLNAPAR</sequence>
<evidence type="ECO:0000313" key="1">
    <source>
        <dbReference type="EMBL" id="RDE06759.1"/>
    </source>
</evidence>
<gene>
    <name evidence="1" type="ORF">DVW87_03430</name>
</gene>
<dbReference type="RefSeq" id="WP_114686340.1">
    <property type="nucleotide sequence ID" value="NZ_QQNB01000001.1"/>
</dbReference>
<dbReference type="InterPro" id="IPR046163">
    <property type="entry name" value="DUF6165"/>
</dbReference>
<keyword evidence="2" id="KW-1185">Reference proteome</keyword>
<protein>
    <submittedName>
        <fullName evidence="1">Uncharacterized protein</fullName>
    </submittedName>
</protein>
<accession>A0A369VY47</accession>
<organism evidence="1 2">
    <name type="scientific">Sphingomonas aracearum</name>
    <dbReference type="NCBI Taxonomy" id="2283317"/>
    <lineage>
        <taxon>Bacteria</taxon>
        <taxon>Pseudomonadati</taxon>
        <taxon>Pseudomonadota</taxon>
        <taxon>Alphaproteobacteria</taxon>
        <taxon>Sphingomonadales</taxon>
        <taxon>Sphingomonadaceae</taxon>
        <taxon>Sphingomonas</taxon>
    </lineage>
</organism>
<dbReference type="OrthoDB" id="9155693at2"/>
<dbReference type="Proteomes" id="UP000253918">
    <property type="component" value="Unassembled WGS sequence"/>
</dbReference>
<name>A0A369VY47_9SPHN</name>
<dbReference type="AlphaFoldDB" id="A0A369VY47"/>